<dbReference type="Proteomes" id="UP000001121">
    <property type="component" value="Plasmid pCCON16"/>
</dbReference>
<geneLocation type="plasmid" evidence="1 2">
    <name>pCCON16</name>
</geneLocation>
<proteinExistence type="predicted"/>
<name>A7ZGJ6_CAMC1</name>
<protein>
    <submittedName>
        <fullName evidence="1">Uncharacterized protein</fullName>
    </submittedName>
</protein>
<organism evidence="1 2">
    <name type="scientific">Campylobacter concisus (strain 13826)</name>
    <dbReference type="NCBI Taxonomy" id="360104"/>
    <lineage>
        <taxon>Bacteria</taxon>
        <taxon>Pseudomonadati</taxon>
        <taxon>Campylobacterota</taxon>
        <taxon>Epsilonproteobacteria</taxon>
        <taxon>Campylobacterales</taxon>
        <taxon>Campylobacteraceae</taxon>
        <taxon>Campylobacter</taxon>
    </lineage>
</organism>
<sequence length="257" mass="29512">MIDSINGFNLTPIIDVREEKGYYKEIYGPNDELKNAIADDKTRQKMVEKFQSFKEEIIADDSEQEKFRKTYYNSLYDFFSGQALSTKDGDNFKIGAFGLVNSGFNADGKVTIWGKYLGYDTSMNADEIAELRDFIDSKAAKIVGFENVKSLDHLTISLLDSADLSIDEFKQKYEKVQDEIVRNFEDLGKGKNGSVEEKSFKPIQAESKNTKTYDINEDDKFLFLLKLQELERERGIDVLRLMQKLEANGEKVFDKKV</sequence>
<evidence type="ECO:0000313" key="1">
    <source>
        <dbReference type="EMBL" id="EAT97364.1"/>
    </source>
</evidence>
<keyword evidence="1" id="KW-0614">Plasmid</keyword>
<gene>
    <name evidence="1" type="ORF">CCC13826_1369</name>
</gene>
<accession>A7ZGJ6</accession>
<dbReference type="EMBL" id="CP000794">
    <property type="protein sequence ID" value="EAT97364.1"/>
    <property type="molecule type" value="Genomic_DNA"/>
</dbReference>
<dbReference type="KEGG" id="cco:CCC13826_1369"/>
<dbReference type="OrthoDB" id="5359608at2"/>
<evidence type="ECO:0000313" key="2">
    <source>
        <dbReference type="Proteomes" id="UP000001121"/>
    </source>
</evidence>
<reference evidence="2" key="1">
    <citation type="submission" date="2007-10" db="EMBL/GenBank/DDBJ databases">
        <title>Genome sequence of Campylobacter concisus 13826 isolated from human feces.</title>
        <authorList>
            <person name="Fouts D.E."/>
            <person name="Mongodin E.F."/>
            <person name="Puiu D."/>
            <person name="Sebastian Y."/>
            <person name="Miller W.G."/>
            <person name="Mandrell R.E."/>
            <person name="On S."/>
            <person name="Nelson K.E."/>
        </authorList>
    </citation>
    <scope>NUCLEOTIDE SEQUENCE [LARGE SCALE GENOMIC DNA]</scope>
    <source>
        <strain evidence="2">13826</strain>
        <plasmid evidence="2">Plasmid pCCON16</plasmid>
    </source>
</reference>
<dbReference type="HOGENOM" id="CLU_1080453_0_0_7"/>
<dbReference type="AlphaFoldDB" id="A7ZGJ6"/>
<dbReference type="eggNOG" id="ENOG5032NHN">
    <property type="taxonomic scope" value="Bacteria"/>
</dbReference>
<dbReference type="RefSeq" id="WP_012000883.1">
    <property type="nucleotide sequence ID" value="NC_009796.1"/>
</dbReference>